<dbReference type="PROSITE" id="PS51318">
    <property type="entry name" value="TAT"/>
    <property type="match status" value="1"/>
</dbReference>
<evidence type="ECO:0000259" key="4">
    <source>
        <dbReference type="Pfam" id="PF09084"/>
    </source>
</evidence>
<sequence>MSTLTRRGFGRLAAGAAVVPLAAPTILRAQEGDLVRMCWTNTVTVSAQAQHALLRTDIPARNGLRIQMTQMNGSPAINEALASNAADIGSVSDFSAVTMMAVGAPITTVALQSRFRSAILATTKSGIKTMADLKGKQVYGLFGITAFQNAQDAVRAAGLTPGRDVTFVNIGTAELTDAVRTQRIEAFFHWDPWVAFFEDAGHATVLSHNTTPAMVLSARSDFVQKKPDVLKRFLRAHSEAVFYASQNHKLTNGWFRSLDPAKGIPETVIETASAFDPVWNAKSFSEVRAALSPAEIANMQNLGQWGLELKLLPRLPQVAKSVNTEIAGAVDAEAASKPFDPASVKILS</sequence>
<dbReference type="GO" id="GO:0042597">
    <property type="term" value="C:periplasmic space"/>
    <property type="evidence" value="ECO:0007669"/>
    <property type="project" value="UniProtKB-SubCell"/>
</dbReference>
<protein>
    <submittedName>
        <fullName evidence="5">Sulfonate transport system substrate-binding protein</fullName>
    </submittedName>
</protein>
<accession>A0A4R7C569</accession>
<evidence type="ECO:0000313" key="6">
    <source>
        <dbReference type="Proteomes" id="UP000295122"/>
    </source>
</evidence>
<name>A0A4R7C569_9HYPH</name>
<dbReference type="Proteomes" id="UP000295122">
    <property type="component" value="Unassembled WGS sequence"/>
</dbReference>
<comment type="subcellular location">
    <subcellularLocation>
        <location evidence="1">Periplasm</location>
    </subcellularLocation>
</comment>
<evidence type="ECO:0000256" key="1">
    <source>
        <dbReference type="ARBA" id="ARBA00004418"/>
    </source>
</evidence>
<reference evidence="5 6" key="1">
    <citation type="submission" date="2019-03" db="EMBL/GenBank/DDBJ databases">
        <title>Genomic Encyclopedia of Type Strains, Phase IV (KMG-IV): sequencing the most valuable type-strain genomes for metagenomic binning, comparative biology and taxonomic classification.</title>
        <authorList>
            <person name="Goeker M."/>
        </authorList>
    </citation>
    <scope>NUCLEOTIDE SEQUENCE [LARGE SCALE GENOMIC DNA]</scope>
    <source>
        <strain evidence="5 6">DSM 25903</strain>
    </source>
</reference>
<dbReference type="PANTHER" id="PTHR30024:SF47">
    <property type="entry name" value="TAURINE-BINDING PERIPLASMIC PROTEIN"/>
    <property type="match status" value="1"/>
</dbReference>
<comment type="similarity">
    <text evidence="2">Belongs to the bacterial solute-binding protein SsuA/TauA family.</text>
</comment>
<evidence type="ECO:0000256" key="3">
    <source>
        <dbReference type="ARBA" id="ARBA00022729"/>
    </source>
</evidence>
<dbReference type="RefSeq" id="WP_133768525.1">
    <property type="nucleotide sequence ID" value="NZ_SNZR01000011.1"/>
</dbReference>
<keyword evidence="3" id="KW-0732">Signal</keyword>
<organism evidence="5 6">
    <name type="scientific">Enterovirga rhinocerotis</name>
    <dbReference type="NCBI Taxonomy" id="1339210"/>
    <lineage>
        <taxon>Bacteria</taxon>
        <taxon>Pseudomonadati</taxon>
        <taxon>Pseudomonadota</taxon>
        <taxon>Alphaproteobacteria</taxon>
        <taxon>Hyphomicrobiales</taxon>
        <taxon>Methylobacteriaceae</taxon>
        <taxon>Enterovirga</taxon>
    </lineage>
</organism>
<keyword evidence="6" id="KW-1185">Reference proteome</keyword>
<proteinExistence type="inferred from homology"/>
<feature type="domain" description="SsuA/THI5-like" evidence="4">
    <location>
        <begin position="61"/>
        <end position="247"/>
    </location>
</feature>
<dbReference type="OrthoDB" id="9815602at2"/>
<dbReference type="CDD" id="cd01008">
    <property type="entry name" value="PBP2_NrtA_SsuA_CpmA_like"/>
    <property type="match status" value="1"/>
</dbReference>
<dbReference type="Pfam" id="PF09084">
    <property type="entry name" value="NMT1"/>
    <property type="match status" value="1"/>
</dbReference>
<evidence type="ECO:0000256" key="2">
    <source>
        <dbReference type="ARBA" id="ARBA00010742"/>
    </source>
</evidence>
<evidence type="ECO:0000313" key="5">
    <source>
        <dbReference type="EMBL" id="TDR93528.1"/>
    </source>
</evidence>
<dbReference type="InterPro" id="IPR006311">
    <property type="entry name" value="TAT_signal"/>
</dbReference>
<dbReference type="PANTHER" id="PTHR30024">
    <property type="entry name" value="ALIPHATIC SULFONATES-BINDING PROTEIN-RELATED"/>
    <property type="match status" value="1"/>
</dbReference>
<dbReference type="EMBL" id="SNZR01000011">
    <property type="protein sequence ID" value="TDR93528.1"/>
    <property type="molecule type" value="Genomic_DNA"/>
</dbReference>
<dbReference type="SUPFAM" id="SSF53850">
    <property type="entry name" value="Periplasmic binding protein-like II"/>
    <property type="match status" value="1"/>
</dbReference>
<dbReference type="InterPro" id="IPR015168">
    <property type="entry name" value="SsuA/THI5"/>
</dbReference>
<dbReference type="AlphaFoldDB" id="A0A4R7C569"/>
<gene>
    <name evidence="5" type="ORF">EV668_0792</name>
</gene>
<dbReference type="Gene3D" id="3.40.190.10">
    <property type="entry name" value="Periplasmic binding protein-like II"/>
    <property type="match status" value="2"/>
</dbReference>
<comment type="caution">
    <text evidence="5">The sequence shown here is derived from an EMBL/GenBank/DDBJ whole genome shotgun (WGS) entry which is preliminary data.</text>
</comment>